<comment type="caution">
    <text evidence="5">The sequence shown here is derived from an EMBL/GenBank/DDBJ whole genome shotgun (WGS) entry which is preliminary data.</text>
</comment>
<evidence type="ECO:0000256" key="2">
    <source>
        <dbReference type="ARBA" id="ARBA00022801"/>
    </source>
</evidence>
<dbReference type="InterPro" id="IPR013520">
    <property type="entry name" value="Ribonucl_H"/>
</dbReference>
<feature type="domain" description="Exonuclease" evidence="4">
    <location>
        <begin position="48"/>
        <end position="232"/>
    </location>
</feature>
<dbReference type="Gene3D" id="3.30.420.10">
    <property type="entry name" value="Ribonuclease H-like superfamily/Ribonuclease H"/>
    <property type="match status" value="1"/>
</dbReference>
<dbReference type="Proteomes" id="UP000502823">
    <property type="component" value="Unassembled WGS sequence"/>
</dbReference>
<evidence type="ECO:0000259" key="4">
    <source>
        <dbReference type="SMART" id="SM00479"/>
    </source>
</evidence>
<dbReference type="CDD" id="cd06133">
    <property type="entry name" value="ERI-1_3'hExo_like"/>
    <property type="match status" value="1"/>
</dbReference>
<dbReference type="InParanoid" id="A0A6L2Q461"/>
<dbReference type="GO" id="GO:0000175">
    <property type="term" value="F:3'-5'-RNA exonuclease activity"/>
    <property type="evidence" value="ECO:0007669"/>
    <property type="project" value="InterPro"/>
</dbReference>
<dbReference type="InterPro" id="IPR047201">
    <property type="entry name" value="ERI-1_3'hExo-like"/>
</dbReference>
<dbReference type="GO" id="GO:0003676">
    <property type="term" value="F:nucleic acid binding"/>
    <property type="evidence" value="ECO:0007669"/>
    <property type="project" value="InterPro"/>
</dbReference>
<keyword evidence="2" id="KW-0378">Hydrolase</keyword>
<accession>A0A6L2Q461</accession>
<keyword evidence="6" id="KW-1185">Reference proteome</keyword>
<evidence type="ECO:0000256" key="3">
    <source>
        <dbReference type="ARBA" id="ARBA00022839"/>
    </source>
</evidence>
<dbReference type="SMART" id="SM00479">
    <property type="entry name" value="EXOIII"/>
    <property type="match status" value="1"/>
</dbReference>
<name>A0A6L2Q461_COPFO</name>
<evidence type="ECO:0000313" key="6">
    <source>
        <dbReference type="Proteomes" id="UP000502823"/>
    </source>
</evidence>
<dbReference type="EMBL" id="BLKM01000703">
    <property type="protein sequence ID" value="GFG37575.1"/>
    <property type="molecule type" value="Genomic_DNA"/>
</dbReference>
<sequence length="244" mass="28748">MQRLCTRNCRLWKKNTWVFGIKYATQPESFWFKRKMRKQGKQQQIYSSFLVLDFEATCDRGRTIEPQEIIEFPCIKLNTNTCEIEDVFHQYIQPKEIPVITPYCTELTGIMQEMVDDQPYFEETFIQFQKWLQKTGCWNSDNKSIFVTSGDWDLKVMLPKQCQLSNMHIPSEMKHWINIKKAFAAATGYFPRGIIDMLTKLQLPHQGRLHSGIDDCRNIATVLKTLIDRGFVFEETSHLDLDKS</sequence>
<dbReference type="InterPro" id="IPR036397">
    <property type="entry name" value="RNaseH_sf"/>
</dbReference>
<dbReference type="Pfam" id="PF00929">
    <property type="entry name" value="RNase_T"/>
    <property type="match status" value="1"/>
</dbReference>
<evidence type="ECO:0000256" key="1">
    <source>
        <dbReference type="ARBA" id="ARBA00022722"/>
    </source>
</evidence>
<dbReference type="AlphaFoldDB" id="A0A6L2Q461"/>
<dbReference type="PANTHER" id="PTHR23044:SF61">
    <property type="entry name" value="3'-5' EXORIBONUCLEASE 1-RELATED"/>
    <property type="match status" value="1"/>
</dbReference>
<reference evidence="6" key="1">
    <citation type="submission" date="2020-01" db="EMBL/GenBank/DDBJ databases">
        <title>Draft genome sequence of the Termite Coptotermes fromosanus.</title>
        <authorList>
            <person name="Itakura S."/>
            <person name="Yosikawa Y."/>
            <person name="Umezawa K."/>
        </authorList>
    </citation>
    <scope>NUCLEOTIDE SEQUENCE [LARGE SCALE GENOMIC DNA]</scope>
</reference>
<proteinExistence type="predicted"/>
<protein>
    <recommendedName>
        <fullName evidence="4">Exonuclease domain-containing protein</fullName>
    </recommendedName>
</protein>
<keyword evidence="3" id="KW-0269">Exonuclease</keyword>
<dbReference type="OrthoDB" id="1452at2759"/>
<dbReference type="PANTHER" id="PTHR23044">
    <property type="entry name" value="3'-5' EXONUCLEASE ERI1-RELATED"/>
    <property type="match status" value="1"/>
</dbReference>
<keyword evidence="1" id="KW-0540">Nuclease</keyword>
<dbReference type="SUPFAM" id="SSF53098">
    <property type="entry name" value="Ribonuclease H-like"/>
    <property type="match status" value="1"/>
</dbReference>
<dbReference type="InterPro" id="IPR012337">
    <property type="entry name" value="RNaseH-like_sf"/>
</dbReference>
<gene>
    <name evidence="5" type="ORF">Cfor_12417</name>
</gene>
<organism evidence="5 6">
    <name type="scientific">Coptotermes formosanus</name>
    <name type="common">Formosan subterranean termite</name>
    <dbReference type="NCBI Taxonomy" id="36987"/>
    <lineage>
        <taxon>Eukaryota</taxon>
        <taxon>Metazoa</taxon>
        <taxon>Ecdysozoa</taxon>
        <taxon>Arthropoda</taxon>
        <taxon>Hexapoda</taxon>
        <taxon>Insecta</taxon>
        <taxon>Pterygota</taxon>
        <taxon>Neoptera</taxon>
        <taxon>Polyneoptera</taxon>
        <taxon>Dictyoptera</taxon>
        <taxon>Blattodea</taxon>
        <taxon>Blattoidea</taxon>
        <taxon>Termitoidae</taxon>
        <taxon>Rhinotermitidae</taxon>
        <taxon>Coptotermes</taxon>
    </lineage>
</organism>
<dbReference type="InterPro" id="IPR051274">
    <property type="entry name" value="3-5_Exoribonuclease"/>
</dbReference>
<evidence type="ECO:0000313" key="5">
    <source>
        <dbReference type="EMBL" id="GFG37575.1"/>
    </source>
</evidence>